<dbReference type="InterPro" id="IPR017930">
    <property type="entry name" value="Myb_dom"/>
</dbReference>
<feature type="compositionally biased region" description="Basic and acidic residues" evidence="14">
    <location>
        <begin position="1"/>
        <end position="12"/>
    </location>
</feature>
<dbReference type="FunFam" id="3.40.50.720:FF:000007">
    <property type="entry name" value="6-phosphogluconate dehydrogenase, decarboxylating"/>
    <property type="match status" value="1"/>
</dbReference>
<dbReference type="InterPro" id="IPR009057">
    <property type="entry name" value="Homeodomain-like_sf"/>
</dbReference>
<keyword evidence="18" id="KW-1185">Reference proteome</keyword>
<feature type="region of interest" description="Disordered" evidence="14">
    <location>
        <begin position="138"/>
        <end position="162"/>
    </location>
</feature>
<dbReference type="SUPFAM" id="SSF51735">
    <property type="entry name" value="NAD(P)-binding Rossmann-fold domains"/>
    <property type="match status" value="1"/>
</dbReference>
<evidence type="ECO:0000259" key="16">
    <source>
        <dbReference type="PROSITE" id="PS51294"/>
    </source>
</evidence>
<keyword evidence="4" id="KW-0677">Repeat</keyword>
<dbReference type="InterPro" id="IPR013328">
    <property type="entry name" value="6PGD_dom2"/>
</dbReference>
<dbReference type="Pfam" id="PF03446">
    <property type="entry name" value="NAD_binding_2"/>
    <property type="match status" value="1"/>
</dbReference>
<dbReference type="PROSITE" id="PS50090">
    <property type="entry name" value="MYB_LIKE"/>
    <property type="match status" value="2"/>
</dbReference>
<dbReference type="FunFam" id="1.10.1040.10:FF:000002">
    <property type="entry name" value="6-phosphogluconate dehydrogenase, decarboxylating"/>
    <property type="match status" value="1"/>
</dbReference>
<dbReference type="GO" id="GO:0004616">
    <property type="term" value="F:phosphogluconate dehydrogenase (decarboxylating) activity"/>
    <property type="evidence" value="ECO:0007669"/>
    <property type="project" value="UniProtKB-EC"/>
</dbReference>
<dbReference type="EMBL" id="JAYMYR010000005">
    <property type="protein sequence ID" value="KAK7364976.1"/>
    <property type="molecule type" value="Genomic_DNA"/>
</dbReference>
<feature type="compositionally biased region" description="Low complexity" evidence="14">
    <location>
        <begin position="139"/>
        <end position="152"/>
    </location>
</feature>
<name>A0AAN9N3J4_PHACN</name>
<dbReference type="Pfam" id="PF00393">
    <property type="entry name" value="6PGD"/>
    <property type="match status" value="1"/>
</dbReference>
<evidence type="ECO:0000256" key="5">
    <source>
        <dbReference type="ARBA" id="ARBA00023002"/>
    </source>
</evidence>
<feature type="domain" description="Myb-like" evidence="15">
    <location>
        <begin position="29"/>
        <end position="81"/>
    </location>
</feature>
<dbReference type="Gene3D" id="3.40.50.720">
    <property type="entry name" value="NAD(P)-binding Rossmann-like Domain"/>
    <property type="match status" value="1"/>
</dbReference>
<keyword evidence="6" id="KW-0805">Transcription regulation</keyword>
<comment type="similarity">
    <text evidence="3 13">Belongs to the 6-phosphogluconate dehydrogenase family.</text>
</comment>
<dbReference type="NCBIfam" id="TIGR00873">
    <property type="entry name" value="gnd"/>
    <property type="match status" value="1"/>
</dbReference>
<evidence type="ECO:0000313" key="18">
    <source>
        <dbReference type="Proteomes" id="UP001374584"/>
    </source>
</evidence>
<dbReference type="FunFam" id="1.10.10.60:FF:000269">
    <property type="entry name" value="Transcription factor MYB46"/>
    <property type="match status" value="1"/>
</dbReference>
<dbReference type="Proteomes" id="UP001374584">
    <property type="component" value="Unassembled WGS sequence"/>
</dbReference>
<dbReference type="GO" id="GO:0043565">
    <property type="term" value="F:sequence-specific DNA binding"/>
    <property type="evidence" value="ECO:0007669"/>
    <property type="project" value="UniProtKB-ARBA"/>
</dbReference>
<comment type="pathway">
    <text evidence="2 13">Carbohydrate degradation; pentose phosphate pathway; D-ribulose 5-phosphate from D-glucose 6-phosphate (oxidative stage): step 3/3.</text>
</comment>
<evidence type="ECO:0000256" key="4">
    <source>
        <dbReference type="ARBA" id="ARBA00022737"/>
    </source>
</evidence>
<proteinExistence type="inferred from homology"/>
<dbReference type="SUPFAM" id="SSF46689">
    <property type="entry name" value="Homeodomain-like"/>
    <property type="match status" value="1"/>
</dbReference>
<evidence type="ECO:0000313" key="17">
    <source>
        <dbReference type="EMBL" id="KAK7364976.1"/>
    </source>
</evidence>
<feature type="compositionally biased region" description="Low complexity" evidence="14">
    <location>
        <begin position="13"/>
        <end position="28"/>
    </location>
</feature>
<evidence type="ECO:0000256" key="12">
    <source>
        <dbReference type="ARBA" id="ARBA00023242"/>
    </source>
</evidence>
<protein>
    <recommendedName>
        <fullName evidence="13">6-phosphogluconate dehydrogenase, decarboxylating</fullName>
        <ecNumber evidence="13">1.1.1.44</ecNumber>
    </recommendedName>
</protein>
<keyword evidence="8" id="KW-0238">DNA-binding</keyword>
<dbReference type="EC" id="1.1.1.44" evidence="13"/>
<keyword evidence="7 13" id="KW-0311">Gluconate utilization</keyword>
<keyword evidence="13" id="KW-0521">NADP</keyword>
<dbReference type="PRINTS" id="PR00076">
    <property type="entry name" value="6PGDHDRGNASE"/>
</dbReference>
<comment type="subcellular location">
    <subcellularLocation>
        <location evidence="1">Nucleus</location>
    </subcellularLocation>
</comment>
<evidence type="ECO:0000256" key="7">
    <source>
        <dbReference type="ARBA" id="ARBA00023064"/>
    </source>
</evidence>
<evidence type="ECO:0000256" key="14">
    <source>
        <dbReference type="SAM" id="MobiDB-lite"/>
    </source>
</evidence>
<feature type="region of interest" description="Disordered" evidence="14">
    <location>
        <begin position="1"/>
        <end position="34"/>
    </location>
</feature>
<keyword evidence="12" id="KW-0539">Nucleus</keyword>
<dbReference type="Gene3D" id="1.10.1040.10">
    <property type="entry name" value="N-(1-d-carboxylethyl)-l-norvaline Dehydrogenase, domain 2"/>
    <property type="match status" value="1"/>
</dbReference>
<dbReference type="NCBIfam" id="NF006765">
    <property type="entry name" value="PRK09287.1"/>
    <property type="match status" value="1"/>
</dbReference>
<dbReference type="InterPro" id="IPR008927">
    <property type="entry name" value="6-PGluconate_DH-like_C_sf"/>
</dbReference>
<dbReference type="GO" id="GO:0019521">
    <property type="term" value="P:D-gluconate metabolic process"/>
    <property type="evidence" value="ECO:0007669"/>
    <property type="project" value="UniProtKB-KW"/>
</dbReference>
<evidence type="ECO:0000256" key="10">
    <source>
        <dbReference type="ARBA" id="ARBA00023159"/>
    </source>
</evidence>
<evidence type="ECO:0000256" key="9">
    <source>
        <dbReference type="ARBA" id="ARBA00023126"/>
    </source>
</evidence>
<sequence>MRKPDMMGKDKLNTTSTTTTTINTNSSTKSKLRKGLWSPEEDEKLIRYMITKGQGCWSDIARNAGLQRCGKSCRLRWINYLRPDLKRGAFSPQEEELIIHLHSILGNRWSQIAARLPGRTDNEIKNFWNSTLKKRLKISNNNSTSSPNNSDSSDPRDVMGGIMPMNEHDLMTMCMDSSSSTSSSSMQSMQANMALTDQFDPFPLLSNRYDMTTGASGFLDNMAACLTQVGMVDHDDGVVHGDYGALEPNKMGLESDFSLPPLESRSIEDNSTTPIDVKSHNNNHFKNSCFNNTDHHIQTSNNVVVEDMFGFGNHGQGENFRMGEWDFEGLMQDMSYFPSLDFQCTCVYNEHCLYVLILCIEYSLGYPDLNFLQFFHSNTRKLVMAQPTNLTRIGLAGLAVMGQNLALNIAEKGFPISVYNRTTSKVDETVERAQKEGKLPVYGYHDPKSFVQSIQKPRVIIMLVKAGAPVDQTIKTLSAYLEKGDCIIDGGNEWYENTERREKAMSELGLLYLGMGVSGGEEGARHGPSLMPGGSFEAYKYIEDILLKVAAQVSDSGPCVTYIGQGGSGNFVKMIHNGIEYGDMQLIAEAYDVLKSVGKLSNEELQSVFSEWNKGELLSFLIEITADIFGIKDDKAEGYLVDKVLDKTGMKGTGKWTVQQAAELSIAAPTIEASLDARFLSGLKEERVEAAKLFKSRGLDSILNDQHQTVDKKKLVDDVRKALYAAKICSYAQGMNLIRAKSKEKGWELKLGELARIWKGGCIIRAIFLDRIKKAYDRSPNLANLLVDPEFAKEIVDRQSAWRRVVCLAINYGISTPGMAASLAYFDTYRRESVPANLVQAQRDYFGAHTYERIDMEGSFHTEWFKIAKQSKV</sequence>
<feature type="domain" description="Myb-like" evidence="15">
    <location>
        <begin position="82"/>
        <end position="132"/>
    </location>
</feature>
<dbReference type="FunFam" id="1.20.5.320:FF:000001">
    <property type="entry name" value="6-phosphogluconate dehydrogenase, decarboxylating"/>
    <property type="match status" value="1"/>
</dbReference>
<dbReference type="PANTHER" id="PTHR11811">
    <property type="entry name" value="6-PHOSPHOGLUCONATE DEHYDROGENASE"/>
    <property type="match status" value="1"/>
</dbReference>
<dbReference type="FunFam" id="1.10.10.60:FF:000077">
    <property type="entry name" value="MYB transcription factor"/>
    <property type="match status" value="1"/>
</dbReference>
<keyword evidence="9 13" id="KW-0570">Pentose shunt</keyword>
<dbReference type="SUPFAM" id="SSF48179">
    <property type="entry name" value="6-phosphogluconate dehydrogenase C-terminal domain-like"/>
    <property type="match status" value="1"/>
</dbReference>
<dbReference type="GO" id="GO:0050661">
    <property type="term" value="F:NADP binding"/>
    <property type="evidence" value="ECO:0007669"/>
    <property type="project" value="InterPro"/>
</dbReference>
<dbReference type="GO" id="GO:0006098">
    <property type="term" value="P:pentose-phosphate shunt"/>
    <property type="evidence" value="ECO:0007669"/>
    <property type="project" value="UniProtKB-KW"/>
</dbReference>
<comment type="catalytic activity">
    <reaction evidence="13">
        <text>6-phospho-D-gluconate + NADP(+) = D-ribulose 5-phosphate + CO2 + NADPH</text>
        <dbReference type="Rhea" id="RHEA:10116"/>
        <dbReference type="ChEBI" id="CHEBI:16526"/>
        <dbReference type="ChEBI" id="CHEBI:57783"/>
        <dbReference type="ChEBI" id="CHEBI:58121"/>
        <dbReference type="ChEBI" id="CHEBI:58349"/>
        <dbReference type="ChEBI" id="CHEBI:58759"/>
        <dbReference type="EC" id="1.1.1.44"/>
    </reaction>
</comment>
<dbReference type="InterPro" id="IPR006183">
    <property type="entry name" value="Pgluconate_DH"/>
</dbReference>
<keyword evidence="5 13" id="KW-0560">Oxidoreductase</keyword>
<evidence type="ECO:0000256" key="8">
    <source>
        <dbReference type="ARBA" id="ARBA00023125"/>
    </source>
</evidence>
<dbReference type="PROSITE" id="PS51294">
    <property type="entry name" value="HTH_MYB"/>
    <property type="match status" value="2"/>
</dbReference>
<feature type="domain" description="HTH myb-type" evidence="16">
    <location>
        <begin position="82"/>
        <end position="136"/>
    </location>
</feature>
<reference evidence="17 18" key="1">
    <citation type="submission" date="2024-01" db="EMBL/GenBank/DDBJ databases">
        <title>The genomes of 5 underutilized Papilionoideae crops provide insights into root nodulation and disease resistanc.</title>
        <authorList>
            <person name="Jiang F."/>
        </authorList>
    </citation>
    <scope>NUCLEOTIDE SEQUENCE [LARGE SCALE GENOMIC DNA]</scope>
    <source>
        <strain evidence="17">JINMINGXINNONG_FW02</strain>
        <tissue evidence="17">Leaves</tissue>
    </source>
</reference>
<evidence type="ECO:0000256" key="2">
    <source>
        <dbReference type="ARBA" id="ARBA00004874"/>
    </source>
</evidence>
<evidence type="ECO:0000256" key="6">
    <source>
        <dbReference type="ARBA" id="ARBA00023015"/>
    </source>
</evidence>
<dbReference type="Pfam" id="PF00249">
    <property type="entry name" value="Myb_DNA-binding"/>
    <property type="match status" value="2"/>
</dbReference>
<evidence type="ECO:0000256" key="11">
    <source>
        <dbReference type="ARBA" id="ARBA00023163"/>
    </source>
</evidence>
<dbReference type="Gene3D" id="1.20.5.320">
    <property type="entry name" value="6-Phosphogluconate Dehydrogenase, domain 3"/>
    <property type="match status" value="1"/>
</dbReference>
<dbReference type="SMART" id="SM00717">
    <property type="entry name" value="SANT"/>
    <property type="match status" value="2"/>
</dbReference>
<dbReference type="GO" id="GO:0005634">
    <property type="term" value="C:nucleus"/>
    <property type="evidence" value="ECO:0007669"/>
    <property type="project" value="UniProtKB-SubCell"/>
</dbReference>
<dbReference type="GO" id="GO:2000652">
    <property type="term" value="P:regulation of secondary cell wall biogenesis"/>
    <property type="evidence" value="ECO:0007669"/>
    <property type="project" value="UniProtKB-ARBA"/>
</dbReference>
<dbReference type="InterPro" id="IPR006114">
    <property type="entry name" value="6PGDH_C"/>
</dbReference>
<evidence type="ECO:0000256" key="3">
    <source>
        <dbReference type="ARBA" id="ARBA00008419"/>
    </source>
</evidence>
<dbReference type="SMART" id="SM01350">
    <property type="entry name" value="6PGD"/>
    <property type="match status" value="1"/>
</dbReference>
<evidence type="ECO:0000256" key="1">
    <source>
        <dbReference type="ARBA" id="ARBA00004123"/>
    </source>
</evidence>
<dbReference type="InterPro" id="IPR006115">
    <property type="entry name" value="6PGDH_NADP-bd"/>
</dbReference>
<dbReference type="InterPro" id="IPR006113">
    <property type="entry name" value="6PGDH_Gnd/GntZ"/>
</dbReference>
<accession>A0AAN9N3J4</accession>
<comment type="caution">
    <text evidence="17">The sequence shown here is derived from an EMBL/GenBank/DDBJ whole genome shotgun (WGS) entry which is preliminary data.</text>
</comment>
<gene>
    <name evidence="17" type="ORF">VNO80_13726</name>
</gene>
<evidence type="ECO:0000256" key="13">
    <source>
        <dbReference type="RuleBase" id="RU000485"/>
    </source>
</evidence>
<evidence type="ECO:0000259" key="15">
    <source>
        <dbReference type="PROSITE" id="PS50090"/>
    </source>
</evidence>
<dbReference type="InterPro" id="IPR001005">
    <property type="entry name" value="SANT/Myb"/>
</dbReference>
<keyword evidence="10" id="KW-0010">Activator</keyword>
<dbReference type="CDD" id="cd00167">
    <property type="entry name" value="SANT"/>
    <property type="match status" value="2"/>
</dbReference>
<feature type="domain" description="HTH myb-type" evidence="16">
    <location>
        <begin position="29"/>
        <end position="81"/>
    </location>
</feature>
<organism evidence="17 18">
    <name type="scientific">Phaseolus coccineus</name>
    <name type="common">Scarlet runner bean</name>
    <name type="synonym">Phaseolus multiflorus</name>
    <dbReference type="NCBI Taxonomy" id="3886"/>
    <lineage>
        <taxon>Eukaryota</taxon>
        <taxon>Viridiplantae</taxon>
        <taxon>Streptophyta</taxon>
        <taxon>Embryophyta</taxon>
        <taxon>Tracheophyta</taxon>
        <taxon>Spermatophyta</taxon>
        <taxon>Magnoliopsida</taxon>
        <taxon>eudicotyledons</taxon>
        <taxon>Gunneridae</taxon>
        <taxon>Pentapetalae</taxon>
        <taxon>rosids</taxon>
        <taxon>fabids</taxon>
        <taxon>Fabales</taxon>
        <taxon>Fabaceae</taxon>
        <taxon>Papilionoideae</taxon>
        <taxon>50 kb inversion clade</taxon>
        <taxon>NPAAA clade</taxon>
        <taxon>indigoferoid/millettioid clade</taxon>
        <taxon>Phaseoleae</taxon>
        <taxon>Phaseolus</taxon>
    </lineage>
</organism>
<dbReference type="GO" id="GO:0045893">
    <property type="term" value="P:positive regulation of DNA-templated transcription"/>
    <property type="evidence" value="ECO:0007669"/>
    <property type="project" value="UniProtKB-ARBA"/>
</dbReference>
<dbReference type="InterPro" id="IPR036291">
    <property type="entry name" value="NAD(P)-bd_dom_sf"/>
</dbReference>
<dbReference type="Gene3D" id="1.10.10.60">
    <property type="entry name" value="Homeodomain-like"/>
    <property type="match status" value="2"/>
</dbReference>
<keyword evidence="11" id="KW-0804">Transcription</keyword>
<dbReference type="AlphaFoldDB" id="A0AAN9N3J4"/>
<dbReference type="GO" id="GO:0003690">
    <property type="term" value="F:double-stranded DNA binding"/>
    <property type="evidence" value="ECO:0007669"/>
    <property type="project" value="UniProtKB-ARBA"/>
</dbReference>